<keyword evidence="6 8" id="KW-1133">Transmembrane helix</keyword>
<sequence length="155" mass="16031">MEGGGKQQQLPASFSEGEGLTKMSPKTVVYASVTSIAIAGPLLAMMGFTLSATVILLLISSPLLLLFGPLLFFVGLLFAAALAGFAVSAALCLAGMFAFRWVYKSFGSGDGGGLVGGMVEKVKEEGKDWAGFLRNKARAIGSVADGEESRGLQDC</sequence>
<keyword evidence="4" id="KW-0551">Lipid droplet</keyword>
<dbReference type="PANTHER" id="PTHR33203">
    <property type="entry name" value="OLEOSIN"/>
    <property type="match status" value="1"/>
</dbReference>
<dbReference type="GO" id="GO:0012511">
    <property type="term" value="C:monolayer-surrounded lipid storage body"/>
    <property type="evidence" value="ECO:0007669"/>
    <property type="project" value="InterPro"/>
</dbReference>
<reference evidence="9 10" key="1">
    <citation type="submission" date="2023-12" db="EMBL/GenBank/DDBJ databases">
        <title>A high-quality genome assembly for Dillenia turbinata (Dilleniales).</title>
        <authorList>
            <person name="Chanderbali A."/>
        </authorList>
    </citation>
    <scope>NUCLEOTIDE SEQUENCE [LARGE SCALE GENOMIC DNA]</scope>
    <source>
        <strain evidence="9">LSX21</strain>
        <tissue evidence="9">Leaf</tissue>
    </source>
</reference>
<keyword evidence="7 8" id="KW-0472">Membrane</keyword>
<dbReference type="AlphaFoldDB" id="A0AAN8ZRM6"/>
<evidence type="ECO:0000256" key="2">
    <source>
        <dbReference type="ARBA" id="ARBA00004502"/>
    </source>
</evidence>
<dbReference type="GO" id="GO:0016020">
    <property type="term" value="C:membrane"/>
    <property type="evidence" value="ECO:0007669"/>
    <property type="project" value="UniProtKB-SubCell"/>
</dbReference>
<dbReference type="GO" id="GO:0048608">
    <property type="term" value="P:reproductive structure development"/>
    <property type="evidence" value="ECO:0007669"/>
    <property type="project" value="UniProtKB-ARBA"/>
</dbReference>
<proteinExistence type="inferred from homology"/>
<dbReference type="PANTHER" id="PTHR33203:SF37">
    <property type="entry name" value="GLYCINE-RICH PROTEIN _ OLEOSIN"/>
    <property type="match status" value="1"/>
</dbReference>
<accession>A0AAN8ZRM6</accession>
<dbReference type="EMBL" id="JBAMMX010000001">
    <property type="protein sequence ID" value="KAK6947147.1"/>
    <property type="molecule type" value="Genomic_DNA"/>
</dbReference>
<dbReference type="Pfam" id="PF01277">
    <property type="entry name" value="Oleosin"/>
    <property type="match status" value="1"/>
</dbReference>
<evidence type="ECO:0000256" key="5">
    <source>
        <dbReference type="ARBA" id="ARBA00022692"/>
    </source>
</evidence>
<protein>
    <submittedName>
        <fullName evidence="9">Oleosin</fullName>
    </submittedName>
</protein>
<evidence type="ECO:0000256" key="3">
    <source>
        <dbReference type="ARBA" id="ARBA00010858"/>
    </source>
</evidence>
<evidence type="ECO:0000256" key="7">
    <source>
        <dbReference type="ARBA" id="ARBA00023136"/>
    </source>
</evidence>
<evidence type="ECO:0000313" key="9">
    <source>
        <dbReference type="EMBL" id="KAK6947147.1"/>
    </source>
</evidence>
<organism evidence="9 10">
    <name type="scientific">Dillenia turbinata</name>
    <dbReference type="NCBI Taxonomy" id="194707"/>
    <lineage>
        <taxon>Eukaryota</taxon>
        <taxon>Viridiplantae</taxon>
        <taxon>Streptophyta</taxon>
        <taxon>Embryophyta</taxon>
        <taxon>Tracheophyta</taxon>
        <taxon>Spermatophyta</taxon>
        <taxon>Magnoliopsida</taxon>
        <taxon>eudicotyledons</taxon>
        <taxon>Gunneridae</taxon>
        <taxon>Pentapetalae</taxon>
        <taxon>Dilleniales</taxon>
        <taxon>Dilleniaceae</taxon>
        <taxon>Dillenia</taxon>
    </lineage>
</organism>
<comment type="caution">
    <text evidence="9">The sequence shown here is derived from an EMBL/GenBank/DDBJ whole genome shotgun (WGS) entry which is preliminary data.</text>
</comment>
<feature type="transmembrane region" description="Helical" evidence="8">
    <location>
        <begin position="28"/>
        <end position="59"/>
    </location>
</feature>
<gene>
    <name evidence="9" type="ORF">RJ641_000620</name>
</gene>
<evidence type="ECO:0000313" key="10">
    <source>
        <dbReference type="Proteomes" id="UP001370490"/>
    </source>
</evidence>
<dbReference type="InterPro" id="IPR000136">
    <property type="entry name" value="Oleosin"/>
</dbReference>
<dbReference type="GO" id="GO:0009791">
    <property type="term" value="P:post-embryonic development"/>
    <property type="evidence" value="ECO:0007669"/>
    <property type="project" value="UniProtKB-ARBA"/>
</dbReference>
<keyword evidence="10" id="KW-1185">Reference proteome</keyword>
<keyword evidence="5 8" id="KW-0812">Transmembrane</keyword>
<evidence type="ECO:0000256" key="6">
    <source>
        <dbReference type="ARBA" id="ARBA00022989"/>
    </source>
</evidence>
<evidence type="ECO:0000256" key="1">
    <source>
        <dbReference type="ARBA" id="ARBA00004141"/>
    </source>
</evidence>
<comment type="similarity">
    <text evidence="3">Belongs to the oleosin family.</text>
</comment>
<feature type="transmembrane region" description="Helical" evidence="8">
    <location>
        <begin position="71"/>
        <end position="99"/>
    </location>
</feature>
<evidence type="ECO:0000256" key="8">
    <source>
        <dbReference type="SAM" id="Phobius"/>
    </source>
</evidence>
<evidence type="ECO:0000256" key="4">
    <source>
        <dbReference type="ARBA" id="ARBA00022677"/>
    </source>
</evidence>
<comment type="subcellular location">
    <subcellularLocation>
        <location evidence="2">Lipid droplet</location>
    </subcellularLocation>
    <subcellularLocation>
        <location evidence="1">Membrane</location>
        <topology evidence="1">Multi-pass membrane protein</topology>
    </subcellularLocation>
</comment>
<name>A0AAN8ZRM6_9MAGN</name>
<dbReference type="Proteomes" id="UP001370490">
    <property type="component" value="Unassembled WGS sequence"/>
</dbReference>
<dbReference type="GO" id="GO:0019915">
    <property type="term" value="P:lipid storage"/>
    <property type="evidence" value="ECO:0007669"/>
    <property type="project" value="TreeGrafter"/>
</dbReference>